<evidence type="ECO:0000256" key="1">
    <source>
        <dbReference type="SAM" id="SignalP"/>
    </source>
</evidence>
<feature type="signal peptide" evidence="1">
    <location>
        <begin position="1"/>
        <end position="35"/>
    </location>
</feature>
<reference evidence="4 5" key="1">
    <citation type="submission" date="2022-02" db="EMBL/GenBank/DDBJ databases">
        <title>The genome sequence of Shewanella sp. 3B26.</title>
        <authorList>
            <person name="Du J."/>
        </authorList>
    </citation>
    <scope>NUCLEOTIDE SEQUENCE [LARGE SCALE GENOMIC DNA]</scope>
    <source>
        <strain evidence="4 5">3B26</strain>
    </source>
</reference>
<feature type="chain" id="PRO_5042531055" evidence="1">
    <location>
        <begin position="36"/>
        <end position="849"/>
    </location>
</feature>
<dbReference type="PANTHER" id="PTHR31616:SF0">
    <property type="entry name" value="GLUCAN 1,4-ALPHA-GLUCOSIDASE"/>
    <property type="match status" value="1"/>
</dbReference>
<dbReference type="Pfam" id="PF00723">
    <property type="entry name" value="Glyco_hydro_15"/>
    <property type="match status" value="1"/>
</dbReference>
<evidence type="ECO:0000313" key="4">
    <source>
        <dbReference type="EMBL" id="MCH4296670.1"/>
    </source>
</evidence>
<dbReference type="RefSeq" id="WP_240592664.1">
    <property type="nucleotide sequence ID" value="NZ_JAKUDL010000014.1"/>
</dbReference>
<dbReference type="InterPro" id="IPR011013">
    <property type="entry name" value="Gal_mutarotase_sf_dom"/>
</dbReference>
<keyword evidence="5" id="KW-1185">Reference proteome</keyword>
<organism evidence="4 5">
    <name type="scientific">Shewanella zhuhaiensis</name>
    <dbReference type="NCBI Taxonomy" id="2919576"/>
    <lineage>
        <taxon>Bacteria</taxon>
        <taxon>Pseudomonadati</taxon>
        <taxon>Pseudomonadota</taxon>
        <taxon>Gammaproteobacteria</taxon>
        <taxon>Alteromonadales</taxon>
        <taxon>Shewanellaceae</taxon>
        <taxon>Shewanella</taxon>
    </lineage>
</organism>
<dbReference type="SUPFAM" id="SSF48208">
    <property type="entry name" value="Six-hairpin glycosidases"/>
    <property type="match status" value="1"/>
</dbReference>
<dbReference type="InterPro" id="IPR008928">
    <property type="entry name" value="6-hairpin_glycosidase_sf"/>
</dbReference>
<dbReference type="PANTHER" id="PTHR31616">
    <property type="entry name" value="TREHALASE"/>
    <property type="match status" value="1"/>
</dbReference>
<dbReference type="InterPro" id="IPR011613">
    <property type="entry name" value="GH15-like"/>
</dbReference>
<dbReference type="EMBL" id="JAKUDL010000014">
    <property type="protein sequence ID" value="MCH4296670.1"/>
    <property type="molecule type" value="Genomic_DNA"/>
</dbReference>
<comment type="caution">
    <text evidence="4">The sequence shown here is derived from an EMBL/GenBank/DDBJ whole genome shotgun (WGS) entry which is preliminary data.</text>
</comment>
<keyword evidence="1" id="KW-0732">Signal</keyword>
<gene>
    <name evidence="4" type="ORF">MJ923_20400</name>
</gene>
<dbReference type="Pfam" id="PF09137">
    <property type="entry name" value="Glucodextran_N"/>
    <property type="match status" value="1"/>
</dbReference>
<dbReference type="CDD" id="cd07430">
    <property type="entry name" value="GH15_N"/>
    <property type="match status" value="1"/>
</dbReference>
<accession>A0AAJ1BL01</accession>
<dbReference type="GO" id="GO:0005975">
    <property type="term" value="P:carbohydrate metabolic process"/>
    <property type="evidence" value="ECO:0007669"/>
    <property type="project" value="InterPro"/>
</dbReference>
<feature type="domain" description="Glucodextranase N-terminal" evidence="3">
    <location>
        <begin position="59"/>
        <end position="362"/>
    </location>
</feature>
<dbReference type="SUPFAM" id="SSF74650">
    <property type="entry name" value="Galactose mutarotase-like"/>
    <property type="match status" value="1"/>
</dbReference>
<feature type="domain" description="GH15-like" evidence="2">
    <location>
        <begin position="385"/>
        <end position="821"/>
    </location>
</feature>
<sequence length="849" mass="90586">MTSFLRPNARPNAHHGARKATQLSALSFAVVAALAAGCNDNTPKQPEGSSAAPVTVSIAPGAPGATPTWAFAGKTGIGTSYEPYIDGKYQGSDANPLSRVWFSVANGVLTETMYGLIHNAQLRELSFIIKGKDFIDFEAKDTSHSQRYLHTDAQGRPESLALVLENSDKDGQYRIEKQLITDPHRDALVMKVTITAMADGITPYLYADPQMDNGGADDIAYLSNGGFMAAQGTTAANADTSAMSIRASVPFVARQVGFEGASAGVENIQKGAALNGFSQTFEGAPNEAKNLGNIALTAELASLNKGDTLSFEVVLGFGKASSIEAAASLADEAAKKSLAAGFDALADDFAGNDKTPGWRQYLKSLPALNAMAQQTADGGSLLNLSAMVLKAQEDKTHAGALIASLSNPWGDTIAAVTPSTGYKAVWPRDFYQCAMAFLAMGDIQTPKVAFEYLKQIQAGPELDGYEGVPGWFLQKTHVDGEIEWVAVQLDQTAMPVMLGWKLWQAGVLSDDEARSWYQEMLKPAADFLVSGGAVSLDWNKRSITPPKTQQERWEEQEGYSPSTMAAVITGLNAAAALARHAGDEPSAMTYAKVASDYAAQLSSLTVTSTGPLAAHPYIVRLSPNGEPNSSAKLADNNGRPGLDQREVLDAGFLELVRYGVVSADNPLIRDSLALVDSESLSDNLRVKYNFVTLSGNPFPGFRRYGNDGYGEDTQTGANYAEKGENTPNQRGRVWPFFTGERGHYELAAVTQNGNALSDEARQALVSTYVAGMESFANAGGMLPEQVWDGIGDATRFQYKPGDGTNSATPLAWTHAEYVKLVRSVTDGVVWDGYPFKTDASFGEAKEPAN</sequence>
<name>A0AAJ1BL01_9GAMM</name>
<dbReference type="GO" id="GO:0004553">
    <property type="term" value="F:hydrolase activity, hydrolyzing O-glycosyl compounds"/>
    <property type="evidence" value="ECO:0007669"/>
    <property type="project" value="UniProtKB-ARBA"/>
</dbReference>
<dbReference type="AlphaFoldDB" id="A0AAJ1BL01"/>
<dbReference type="InterPro" id="IPR012341">
    <property type="entry name" value="6hp_glycosidase-like_sf"/>
</dbReference>
<dbReference type="GO" id="GO:0016757">
    <property type="term" value="F:glycosyltransferase activity"/>
    <property type="evidence" value="ECO:0007669"/>
    <property type="project" value="UniProtKB-ARBA"/>
</dbReference>
<evidence type="ECO:0000259" key="3">
    <source>
        <dbReference type="Pfam" id="PF09137"/>
    </source>
</evidence>
<evidence type="ECO:0000313" key="5">
    <source>
        <dbReference type="Proteomes" id="UP001297581"/>
    </source>
</evidence>
<dbReference type="Gene3D" id="2.70.98.10">
    <property type="match status" value="1"/>
</dbReference>
<dbReference type="Proteomes" id="UP001297581">
    <property type="component" value="Unassembled WGS sequence"/>
</dbReference>
<protein>
    <submittedName>
        <fullName evidence="4">Glycoside hydrolase family 15 protein</fullName>
    </submittedName>
</protein>
<evidence type="ECO:0000259" key="2">
    <source>
        <dbReference type="Pfam" id="PF00723"/>
    </source>
</evidence>
<dbReference type="GO" id="GO:0030246">
    <property type="term" value="F:carbohydrate binding"/>
    <property type="evidence" value="ECO:0007669"/>
    <property type="project" value="InterPro"/>
</dbReference>
<dbReference type="InterPro" id="IPR015220">
    <property type="entry name" value="Glucodextranase_N"/>
</dbReference>
<keyword evidence="4" id="KW-0378">Hydrolase</keyword>
<proteinExistence type="predicted"/>
<dbReference type="InterPro" id="IPR014718">
    <property type="entry name" value="GH-type_carb-bd"/>
</dbReference>
<dbReference type="Gene3D" id="1.50.10.10">
    <property type="match status" value="1"/>
</dbReference>